<name>V3ZSM8_LOTGI</name>
<evidence type="ECO:0000256" key="1">
    <source>
        <dbReference type="SAM" id="MobiDB-lite"/>
    </source>
</evidence>
<dbReference type="CTD" id="20236561"/>
<feature type="region of interest" description="Disordered" evidence="1">
    <location>
        <begin position="33"/>
        <end position="59"/>
    </location>
</feature>
<evidence type="ECO:0000313" key="3">
    <source>
        <dbReference type="Proteomes" id="UP000030746"/>
    </source>
</evidence>
<dbReference type="RefSeq" id="XP_009063822.1">
    <property type="nucleotide sequence ID" value="XM_009065574.1"/>
</dbReference>
<dbReference type="KEGG" id="lgi:LOTGIDRAFT_155068"/>
<accession>V3ZSM8</accession>
<gene>
    <name evidence="2" type="ORF">LOTGIDRAFT_155068</name>
</gene>
<sequence length="283" mass="31769">MTFQHSSHDPDRTEPFYFSAVPVNIRMKKIADASKRPRNSINISSTSLSSSAKKKTNKNCQPKFTSLRLRNKKALNDDEDLEAVIEAVQLQESDADNVKENSVIPSQTDLLHDIPQGRSSALKGILSRSVSNKSYSENESIKNNIKPKATTARHFPTGNKDIRDKQIQENEQLIKDLLSKTQPYHDHCYTTMFGKKNGIDKMSLQNSDDESNFDESTGPIIYNCKLEPILSLPSVRSTIDMPMVCSEEVVGDVICEAEGDKHDGFSKFIPDAYCFMSSNKDLK</sequence>
<organism evidence="2 3">
    <name type="scientific">Lottia gigantea</name>
    <name type="common">Giant owl limpet</name>
    <dbReference type="NCBI Taxonomy" id="225164"/>
    <lineage>
        <taxon>Eukaryota</taxon>
        <taxon>Metazoa</taxon>
        <taxon>Spiralia</taxon>
        <taxon>Lophotrochozoa</taxon>
        <taxon>Mollusca</taxon>
        <taxon>Gastropoda</taxon>
        <taxon>Patellogastropoda</taxon>
        <taxon>Lottioidea</taxon>
        <taxon>Lottiidae</taxon>
        <taxon>Lottia</taxon>
    </lineage>
</organism>
<proteinExistence type="predicted"/>
<protein>
    <submittedName>
        <fullName evidence="2">Uncharacterized protein</fullName>
    </submittedName>
</protein>
<reference evidence="2 3" key="1">
    <citation type="journal article" date="2013" name="Nature">
        <title>Insights into bilaterian evolution from three spiralian genomes.</title>
        <authorList>
            <person name="Simakov O."/>
            <person name="Marletaz F."/>
            <person name="Cho S.J."/>
            <person name="Edsinger-Gonzales E."/>
            <person name="Havlak P."/>
            <person name="Hellsten U."/>
            <person name="Kuo D.H."/>
            <person name="Larsson T."/>
            <person name="Lv J."/>
            <person name="Arendt D."/>
            <person name="Savage R."/>
            <person name="Osoegawa K."/>
            <person name="de Jong P."/>
            <person name="Grimwood J."/>
            <person name="Chapman J.A."/>
            <person name="Shapiro H."/>
            <person name="Aerts A."/>
            <person name="Otillar R.P."/>
            <person name="Terry A.Y."/>
            <person name="Boore J.L."/>
            <person name="Grigoriev I.V."/>
            <person name="Lindberg D.R."/>
            <person name="Seaver E.C."/>
            <person name="Weisblat D.A."/>
            <person name="Putnam N.H."/>
            <person name="Rokhsar D.S."/>
        </authorList>
    </citation>
    <scope>NUCLEOTIDE SEQUENCE [LARGE SCALE GENOMIC DNA]</scope>
</reference>
<dbReference type="HOGENOM" id="CLU_984437_0_0_1"/>
<dbReference type="GeneID" id="20236561"/>
<dbReference type="Proteomes" id="UP000030746">
    <property type="component" value="Unassembled WGS sequence"/>
</dbReference>
<feature type="compositionally biased region" description="Low complexity" evidence="1">
    <location>
        <begin position="39"/>
        <end position="51"/>
    </location>
</feature>
<keyword evidence="3" id="KW-1185">Reference proteome</keyword>
<dbReference type="AlphaFoldDB" id="V3ZSM8"/>
<dbReference type="EMBL" id="KB203274">
    <property type="protein sequence ID" value="ESO85580.1"/>
    <property type="molecule type" value="Genomic_DNA"/>
</dbReference>
<evidence type="ECO:0000313" key="2">
    <source>
        <dbReference type="EMBL" id="ESO85580.1"/>
    </source>
</evidence>